<evidence type="ECO:0000259" key="2">
    <source>
        <dbReference type="Pfam" id="PF19054"/>
    </source>
</evidence>
<reference evidence="4" key="1">
    <citation type="journal article" date="2019" name="Int. J. Syst. Evol. Microbiol.">
        <title>The Global Catalogue of Microorganisms (GCM) 10K type strain sequencing project: providing services to taxonomists for standard genome sequencing and annotation.</title>
        <authorList>
            <consortium name="The Broad Institute Genomics Platform"/>
            <consortium name="The Broad Institute Genome Sequencing Center for Infectious Disease"/>
            <person name="Wu L."/>
            <person name="Ma J."/>
        </authorList>
    </citation>
    <scope>NUCLEOTIDE SEQUENCE [LARGE SCALE GENOMIC DNA]</scope>
    <source>
        <strain evidence="4">CECT 7649</strain>
    </source>
</reference>
<dbReference type="InterPro" id="IPR043917">
    <property type="entry name" value="DUF5753"/>
</dbReference>
<evidence type="ECO:0000313" key="4">
    <source>
        <dbReference type="Proteomes" id="UP001596496"/>
    </source>
</evidence>
<feature type="region of interest" description="Disordered" evidence="1">
    <location>
        <begin position="1"/>
        <end position="48"/>
    </location>
</feature>
<sequence length="241" mass="26563">MEVVSEPRRGPIGTALMQSQIRPDQASPVIAPHPGLSTERRDDGQPSSSLAHLVIGARSRQRDRRAFDAVVVPGLLQTPGYMEALIPGSDTNADLTPFGTPFRLERQRILSALDPPEIEAVLDESLLHRAPGGIEVLKEQLIQLIELSQRPNITIRVLPLRSPVHPSPEGAFLLFEMPEPFPEVGYVDTPAGGLYVETDRVERLIMKFDRLRDHCLTTDESRSRIKAAADSMAQGRKATAQ</sequence>
<dbReference type="Pfam" id="PF19054">
    <property type="entry name" value="DUF5753"/>
    <property type="match status" value="1"/>
</dbReference>
<organism evidence="3 4">
    <name type="scientific">Sphaerisporangium rhizosphaerae</name>
    <dbReference type="NCBI Taxonomy" id="2269375"/>
    <lineage>
        <taxon>Bacteria</taxon>
        <taxon>Bacillati</taxon>
        <taxon>Actinomycetota</taxon>
        <taxon>Actinomycetes</taxon>
        <taxon>Streptosporangiales</taxon>
        <taxon>Streptosporangiaceae</taxon>
        <taxon>Sphaerisporangium</taxon>
    </lineage>
</organism>
<dbReference type="Proteomes" id="UP001596496">
    <property type="component" value="Unassembled WGS sequence"/>
</dbReference>
<gene>
    <name evidence="3" type="ORF">ACFQSB_13575</name>
</gene>
<feature type="domain" description="DUF5753" evidence="2">
    <location>
        <begin position="65"/>
        <end position="226"/>
    </location>
</feature>
<accession>A0ABW2P507</accession>
<comment type="caution">
    <text evidence="3">The sequence shown here is derived from an EMBL/GenBank/DDBJ whole genome shotgun (WGS) entry which is preliminary data.</text>
</comment>
<protein>
    <submittedName>
        <fullName evidence="3">DUF5753 domain-containing protein</fullName>
    </submittedName>
</protein>
<dbReference type="RefSeq" id="WP_380826690.1">
    <property type="nucleotide sequence ID" value="NZ_JBHTCG010000007.1"/>
</dbReference>
<proteinExistence type="predicted"/>
<keyword evidence="4" id="KW-1185">Reference proteome</keyword>
<dbReference type="EMBL" id="JBHTCG010000007">
    <property type="protein sequence ID" value="MFC7383245.1"/>
    <property type="molecule type" value="Genomic_DNA"/>
</dbReference>
<evidence type="ECO:0000313" key="3">
    <source>
        <dbReference type="EMBL" id="MFC7383245.1"/>
    </source>
</evidence>
<evidence type="ECO:0000256" key="1">
    <source>
        <dbReference type="SAM" id="MobiDB-lite"/>
    </source>
</evidence>
<name>A0ABW2P507_9ACTN</name>